<protein>
    <submittedName>
        <fullName evidence="2">Transposase</fullName>
    </submittedName>
</protein>
<dbReference type="AlphaFoldDB" id="A0A6V8NMJ5"/>
<dbReference type="Proteomes" id="UP000591948">
    <property type="component" value="Unassembled WGS sequence"/>
</dbReference>
<accession>A0A6V8NMJ5</accession>
<dbReference type="PANTHER" id="PTHR33498:SF1">
    <property type="entry name" value="TRANSPOSASE FOR INSERTION SEQUENCE ELEMENT IS1557"/>
    <property type="match status" value="1"/>
</dbReference>
<dbReference type="Proteomes" id="UP000580051">
    <property type="component" value="Unassembled WGS sequence"/>
</dbReference>
<dbReference type="Pfam" id="PF01610">
    <property type="entry name" value="DDE_Tnp_ISL3"/>
    <property type="match status" value="1"/>
</dbReference>
<feature type="domain" description="Transposase IS204/IS1001/IS1096/IS1165 DDE" evidence="1">
    <location>
        <begin position="2"/>
        <end position="89"/>
    </location>
</feature>
<dbReference type="PANTHER" id="PTHR33498">
    <property type="entry name" value="TRANSPOSASE FOR INSERTION SEQUENCE ELEMENT IS1557"/>
    <property type="match status" value="1"/>
</dbReference>
<dbReference type="InterPro" id="IPR047951">
    <property type="entry name" value="Transpos_ISL3"/>
</dbReference>
<proteinExistence type="predicted"/>
<dbReference type="InterPro" id="IPR002560">
    <property type="entry name" value="Transposase_DDE"/>
</dbReference>
<evidence type="ECO:0000313" key="5">
    <source>
        <dbReference type="Proteomes" id="UP000591948"/>
    </source>
</evidence>
<reference evidence="4 5" key="1">
    <citation type="journal article" date="2020" name="Front. Microbiol.">
        <title>Single-cell genomics of novel Actinobacteria with the Wood-Ljungdahl pathway discovered in a serpentinizing system.</title>
        <authorList>
            <person name="Merino N."/>
            <person name="Kawai M."/>
            <person name="Boyd E.S."/>
            <person name="Colman D.R."/>
            <person name="McGlynn S.E."/>
            <person name="Nealson K.H."/>
            <person name="Kurokawa K."/>
            <person name="Hongoh Y."/>
        </authorList>
    </citation>
    <scope>NUCLEOTIDE SEQUENCE [LARGE SCALE GENOMIC DNA]</scope>
    <source>
        <strain evidence="2 4">S06</strain>
        <strain evidence="3 5">S33</strain>
    </source>
</reference>
<evidence type="ECO:0000313" key="4">
    <source>
        <dbReference type="Proteomes" id="UP000580051"/>
    </source>
</evidence>
<organism evidence="2 4">
    <name type="scientific">Candidatus Hakubella thermalkaliphila</name>
    <dbReference type="NCBI Taxonomy" id="2754717"/>
    <lineage>
        <taxon>Bacteria</taxon>
        <taxon>Bacillati</taxon>
        <taxon>Actinomycetota</taxon>
        <taxon>Actinomycetota incertae sedis</taxon>
        <taxon>Candidatus Hakubellales</taxon>
        <taxon>Candidatus Hakubellaceae</taxon>
        <taxon>Candidatus Hakubella</taxon>
    </lineage>
</organism>
<name>A0A6V8NMJ5_9ACTN</name>
<dbReference type="EMBL" id="BLRY01000007">
    <property type="protein sequence ID" value="GFP26871.1"/>
    <property type="molecule type" value="Genomic_DNA"/>
</dbReference>
<keyword evidence="5" id="KW-1185">Reference proteome</keyword>
<evidence type="ECO:0000313" key="3">
    <source>
        <dbReference type="EMBL" id="GFP26871.1"/>
    </source>
</evidence>
<evidence type="ECO:0000259" key="1">
    <source>
        <dbReference type="Pfam" id="PF01610"/>
    </source>
</evidence>
<sequence>MVLDLEETKVVWGGEGRSKETLDKFFSEIGEERAKEIRAIATDMWDPYLASISEHAPWAKVVFDKFHVIAEYSKMIDRVRNEEYRAASDLHSADLLTDFSLIFPIRLLPTAIGRLWNVKKPEDLPLEICKLGLE</sequence>
<gene>
    <name evidence="2" type="ORF">HKBW3S06_00745</name>
    <name evidence="3" type="ORF">HKBW3S33_00285</name>
</gene>
<comment type="caution">
    <text evidence="2">The sequence shown here is derived from an EMBL/GenBank/DDBJ whole genome shotgun (WGS) entry which is preliminary data.</text>
</comment>
<dbReference type="EMBL" id="BLRV01000056">
    <property type="protein sequence ID" value="GFP21518.1"/>
    <property type="molecule type" value="Genomic_DNA"/>
</dbReference>
<evidence type="ECO:0000313" key="2">
    <source>
        <dbReference type="EMBL" id="GFP21518.1"/>
    </source>
</evidence>